<dbReference type="PANTHER" id="PTHR38438:SF1">
    <property type="entry name" value="RIBOFLAVIN TRANSPORTER RIBU"/>
    <property type="match status" value="1"/>
</dbReference>
<proteinExistence type="inferred from homology"/>
<feature type="transmembrane region" description="Helical" evidence="9">
    <location>
        <begin position="151"/>
        <end position="176"/>
    </location>
</feature>
<feature type="transmembrane region" description="Helical" evidence="9">
    <location>
        <begin position="12"/>
        <end position="36"/>
    </location>
</feature>
<dbReference type="PANTHER" id="PTHR38438">
    <property type="entry name" value="RIBOFLAVIN TRANSPORTER RIBU"/>
    <property type="match status" value="1"/>
</dbReference>
<keyword evidence="5 9" id="KW-0812">Transmembrane</keyword>
<dbReference type="RefSeq" id="WP_125577852.1">
    <property type="nucleotide sequence ID" value="NZ_JBHTOF010000100.1"/>
</dbReference>
<comment type="caution">
    <text evidence="10">The sequence shown here is derived from an EMBL/GenBank/DDBJ whole genome shotgun (WGS) entry which is preliminary data.</text>
</comment>
<dbReference type="InterPro" id="IPR024529">
    <property type="entry name" value="ECF_trnsprt_substrate-spec"/>
</dbReference>
<dbReference type="Proteomes" id="UP001597244">
    <property type="component" value="Unassembled WGS sequence"/>
</dbReference>
<evidence type="ECO:0000256" key="1">
    <source>
        <dbReference type="ARBA" id="ARBA00004651"/>
    </source>
</evidence>
<evidence type="ECO:0000256" key="7">
    <source>
        <dbReference type="ARBA" id="ARBA00023136"/>
    </source>
</evidence>
<dbReference type="InterPro" id="IPR025720">
    <property type="entry name" value="RibU"/>
</dbReference>
<evidence type="ECO:0000256" key="5">
    <source>
        <dbReference type="ARBA" id="ARBA00022692"/>
    </source>
</evidence>
<evidence type="ECO:0000313" key="11">
    <source>
        <dbReference type="Proteomes" id="UP001597244"/>
    </source>
</evidence>
<comment type="similarity">
    <text evidence="2 8">Belongs to the prokaryotic riboflavin transporter (P-RFT) (TC 2.A.87) family.</text>
</comment>
<keyword evidence="11" id="KW-1185">Reference proteome</keyword>
<protein>
    <recommendedName>
        <fullName evidence="8">Riboflavin transporter</fullName>
    </recommendedName>
</protein>
<organism evidence="10 11">
    <name type="scientific">Lapidilactobacillus mulanensis</name>
    <dbReference type="NCBI Taxonomy" id="2485999"/>
    <lineage>
        <taxon>Bacteria</taxon>
        <taxon>Bacillati</taxon>
        <taxon>Bacillota</taxon>
        <taxon>Bacilli</taxon>
        <taxon>Lactobacillales</taxon>
        <taxon>Lactobacillaceae</taxon>
        <taxon>Lapidilactobacillus</taxon>
    </lineage>
</organism>
<dbReference type="PIRSF" id="PIRSF037778">
    <property type="entry name" value="UCP037778_transp_RibU"/>
    <property type="match status" value="1"/>
</dbReference>
<evidence type="ECO:0000256" key="6">
    <source>
        <dbReference type="ARBA" id="ARBA00022989"/>
    </source>
</evidence>
<comment type="subcellular location">
    <subcellularLocation>
        <location evidence="1">Cell membrane</location>
        <topology evidence="1">Multi-pass membrane protein</topology>
    </subcellularLocation>
</comment>
<accession>A0ABW4DQC4</accession>
<feature type="transmembrane region" description="Helical" evidence="9">
    <location>
        <begin position="79"/>
        <end position="99"/>
    </location>
</feature>
<evidence type="ECO:0000313" key="10">
    <source>
        <dbReference type="EMBL" id="MFD1466274.1"/>
    </source>
</evidence>
<gene>
    <name evidence="10" type="ORF">ACFQ4L_09405</name>
</gene>
<feature type="transmembrane region" description="Helical" evidence="9">
    <location>
        <begin position="43"/>
        <end position="67"/>
    </location>
</feature>
<keyword evidence="4 8" id="KW-1003">Cell membrane</keyword>
<evidence type="ECO:0000256" key="2">
    <source>
        <dbReference type="ARBA" id="ARBA00005540"/>
    </source>
</evidence>
<comment type="function">
    <text evidence="8">Probably a riboflavin-binding protein that interacts with the energy-coupling factor (ECF) ABC-transporter complex.</text>
</comment>
<keyword evidence="6 9" id="KW-1133">Transmembrane helix</keyword>
<evidence type="ECO:0000256" key="9">
    <source>
        <dbReference type="SAM" id="Phobius"/>
    </source>
</evidence>
<dbReference type="Pfam" id="PF12822">
    <property type="entry name" value="ECF_trnsprt"/>
    <property type="match status" value="1"/>
</dbReference>
<keyword evidence="7 8" id="KW-0472">Membrane</keyword>
<evidence type="ECO:0000256" key="4">
    <source>
        <dbReference type="ARBA" id="ARBA00022475"/>
    </source>
</evidence>
<feature type="transmembrane region" description="Helical" evidence="9">
    <location>
        <begin position="111"/>
        <end position="131"/>
    </location>
</feature>
<evidence type="ECO:0000256" key="3">
    <source>
        <dbReference type="ARBA" id="ARBA00022448"/>
    </source>
</evidence>
<keyword evidence="3 8" id="KW-0813">Transport</keyword>
<sequence>MRDHRLKTLVGISMFGVLSYLIMLIEIPILPGFPFLKLDFSDLIVLCGLYIFGFGGAVATALIRAFLHLIMTGFAVPSLIGELGSVVASIALIAVVYLFIKAAKDWQRKILMIITSTIVLTLVMAVMNYFVLTPLYVNVTGFKIGMDYLKYVLIAIVPFNLIKGVLVTGVFTLIYAKIGAWLKIQKNNY</sequence>
<name>A0ABW4DQC4_9LACO</name>
<dbReference type="Gene3D" id="1.10.1760.20">
    <property type="match status" value="1"/>
</dbReference>
<dbReference type="EMBL" id="JBHTOF010000100">
    <property type="protein sequence ID" value="MFD1466274.1"/>
    <property type="molecule type" value="Genomic_DNA"/>
</dbReference>
<reference evidence="11" key="1">
    <citation type="journal article" date="2019" name="Int. J. Syst. Evol. Microbiol.">
        <title>The Global Catalogue of Microorganisms (GCM) 10K type strain sequencing project: providing services to taxonomists for standard genome sequencing and annotation.</title>
        <authorList>
            <consortium name="The Broad Institute Genomics Platform"/>
            <consortium name="The Broad Institute Genome Sequencing Center for Infectious Disease"/>
            <person name="Wu L."/>
            <person name="Ma J."/>
        </authorList>
    </citation>
    <scope>NUCLEOTIDE SEQUENCE [LARGE SCALE GENOMIC DNA]</scope>
    <source>
        <strain evidence="11">CCM 8951</strain>
    </source>
</reference>
<evidence type="ECO:0000256" key="8">
    <source>
        <dbReference type="PIRNR" id="PIRNR037778"/>
    </source>
</evidence>